<feature type="region of interest" description="Disordered" evidence="5">
    <location>
        <begin position="1"/>
        <end position="36"/>
    </location>
</feature>
<feature type="region of interest" description="Disordered" evidence="5">
    <location>
        <begin position="285"/>
        <end position="305"/>
    </location>
</feature>
<comment type="caution">
    <text evidence="8">The sequence shown here is derived from an EMBL/GenBank/DDBJ whole genome shotgun (WGS) entry which is preliminary data.</text>
</comment>
<evidence type="ECO:0000256" key="4">
    <source>
        <dbReference type="ARBA" id="ARBA00022840"/>
    </source>
</evidence>
<keyword evidence="1" id="KW-0479">Metal-binding</keyword>
<dbReference type="InterPro" id="IPR050629">
    <property type="entry name" value="STE20/SPS1-PAK"/>
</dbReference>
<dbReference type="InterPro" id="IPR036872">
    <property type="entry name" value="CH_dom_sf"/>
</dbReference>
<feature type="compositionally biased region" description="Low complexity" evidence="5">
    <location>
        <begin position="447"/>
        <end position="456"/>
    </location>
</feature>
<dbReference type="PROSITE" id="PS00479">
    <property type="entry name" value="ZF_DAG_PE_1"/>
    <property type="match status" value="1"/>
</dbReference>
<feature type="compositionally biased region" description="Low complexity" evidence="5">
    <location>
        <begin position="555"/>
        <end position="564"/>
    </location>
</feature>
<accession>A0A433D8B9</accession>
<feature type="domain" description="Phorbol-ester/DAG-type" evidence="7">
    <location>
        <begin position="1102"/>
        <end position="1148"/>
    </location>
</feature>
<dbReference type="GO" id="GO:0046872">
    <property type="term" value="F:metal ion binding"/>
    <property type="evidence" value="ECO:0007669"/>
    <property type="project" value="UniProtKB-KW"/>
</dbReference>
<feature type="compositionally biased region" description="Basic and acidic residues" evidence="5">
    <location>
        <begin position="342"/>
        <end position="351"/>
    </location>
</feature>
<dbReference type="SMART" id="SM00109">
    <property type="entry name" value="C1"/>
    <property type="match status" value="1"/>
</dbReference>
<feature type="region of interest" description="Disordered" evidence="5">
    <location>
        <begin position="991"/>
        <end position="1095"/>
    </location>
</feature>
<feature type="compositionally biased region" description="Pro residues" evidence="5">
    <location>
        <begin position="1015"/>
        <end position="1028"/>
    </location>
</feature>
<evidence type="ECO:0000313" key="9">
    <source>
        <dbReference type="Proteomes" id="UP000268093"/>
    </source>
</evidence>
<dbReference type="InterPro" id="IPR008271">
    <property type="entry name" value="Ser/Thr_kinase_AS"/>
</dbReference>
<dbReference type="SUPFAM" id="SSF47576">
    <property type="entry name" value="Calponin-homology domain, CH-domain"/>
    <property type="match status" value="1"/>
</dbReference>
<feature type="compositionally biased region" description="Polar residues" evidence="5">
    <location>
        <begin position="385"/>
        <end position="415"/>
    </location>
</feature>
<evidence type="ECO:0000256" key="1">
    <source>
        <dbReference type="ARBA" id="ARBA00022723"/>
    </source>
</evidence>
<keyword evidence="3" id="KW-0862">Zinc</keyword>
<dbReference type="EMBL" id="RBNI01004964">
    <property type="protein sequence ID" value="RUP47099.1"/>
    <property type="molecule type" value="Genomic_DNA"/>
</dbReference>
<keyword evidence="9" id="KW-1185">Reference proteome</keyword>
<reference evidence="8 9" key="1">
    <citation type="journal article" date="2018" name="New Phytol.">
        <title>Phylogenomics of Endogonaceae and evolution of mycorrhizas within Mucoromycota.</title>
        <authorList>
            <person name="Chang Y."/>
            <person name="Desiro A."/>
            <person name="Na H."/>
            <person name="Sandor L."/>
            <person name="Lipzen A."/>
            <person name="Clum A."/>
            <person name="Barry K."/>
            <person name="Grigoriev I.V."/>
            <person name="Martin F.M."/>
            <person name="Stajich J.E."/>
            <person name="Smith M.E."/>
            <person name="Bonito G."/>
            <person name="Spatafora J.W."/>
        </authorList>
    </citation>
    <scope>NUCLEOTIDE SEQUENCE [LARGE SCALE GENOMIC DNA]</scope>
    <source>
        <strain evidence="8 9">GMNB39</strain>
    </source>
</reference>
<evidence type="ECO:0000259" key="6">
    <source>
        <dbReference type="PROSITE" id="PS50011"/>
    </source>
</evidence>
<dbReference type="InterPro" id="IPR002219">
    <property type="entry name" value="PKC_DAG/PE"/>
</dbReference>
<feature type="region of interest" description="Disordered" evidence="5">
    <location>
        <begin position="372"/>
        <end position="432"/>
    </location>
</feature>
<dbReference type="Pfam" id="PF00307">
    <property type="entry name" value="CH"/>
    <property type="match status" value="1"/>
</dbReference>
<feature type="compositionally biased region" description="Low complexity" evidence="5">
    <location>
        <begin position="490"/>
        <end position="507"/>
    </location>
</feature>
<dbReference type="PROSITE" id="PS50081">
    <property type="entry name" value="ZF_DAG_PE_2"/>
    <property type="match status" value="1"/>
</dbReference>
<keyword evidence="2" id="KW-0547">Nucleotide-binding</keyword>
<dbReference type="Proteomes" id="UP000268093">
    <property type="component" value="Unassembled WGS sequence"/>
</dbReference>
<feature type="region of interest" description="Disordered" evidence="5">
    <location>
        <begin position="1169"/>
        <end position="1194"/>
    </location>
</feature>
<dbReference type="PROSITE" id="PS50011">
    <property type="entry name" value="PROTEIN_KINASE_DOM"/>
    <property type="match status" value="1"/>
</dbReference>
<dbReference type="GO" id="GO:0004674">
    <property type="term" value="F:protein serine/threonine kinase activity"/>
    <property type="evidence" value="ECO:0007669"/>
    <property type="project" value="TreeGrafter"/>
</dbReference>
<protein>
    <recommendedName>
        <fullName evidence="10">Protein kinase domain-containing protein</fullName>
    </recommendedName>
</protein>
<gene>
    <name evidence="8" type="ORF">BC936DRAFT_146134</name>
</gene>
<feature type="region of interest" description="Disordered" evidence="5">
    <location>
        <begin position="326"/>
        <end position="356"/>
    </location>
</feature>
<dbReference type="InterPro" id="IPR046349">
    <property type="entry name" value="C1-like_sf"/>
</dbReference>
<dbReference type="PROSITE" id="PS00108">
    <property type="entry name" value="PROTEIN_KINASE_ST"/>
    <property type="match status" value="1"/>
</dbReference>
<evidence type="ECO:0000256" key="3">
    <source>
        <dbReference type="ARBA" id="ARBA00022833"/>
    </source>
</evidence>
<dbReference type="PANTHER" id="PTHR48012:SF26">
    <property type="entry name" value="SERINE_THREONINE-PROTEIN KINASE DDB_G0283821-RELATED"/>
    <property type="match status" value="1"/>
</dbReference>
<feature type="compositionally biased region" description="Basic and acidic residues" evidence="5">
    <location>
        <begin position="566"/>
        <end position="580"/>
    </location>
</feature>
<feature type="compositionally biased region" description="Low complexity" evidence="5">
    <location>
        <begin position="524"/>
        <end position="544"/>
    </location>
</feature>
<dbReference type="Gene3D" id="1.10.418.10">
    <property type="entry name" value="Calponin-like domain"/>
    <property type="match status" value="2"/>
</dbReference>
<dbReference type="GO" id="GO:0005737">
    <property type="term" value="C:cytoplasm"/>
    <property type="evidence" value="ECO:0007669"/>
    <property type="project" value="TreeGrafter"/>
</dbReference>
<proteinExistence type="predicted"/>
<feature type="compositionally biased region" description="Pro residues" evidence="5">
    <location>
        <begin position="1173"/>
        <end position="1184"/>
    </location>
</feature>
<dbReference type="InterPro" id="IPR000719">
    <property type="entry name" value="Prot_kinase_dom"/>
</dbReference>
<dbReference type="SMART" id="SM00033">
    <property type="entry name" value="CH"/>
    <property type="match status" value="1"/>
</dbReference>
<evidence type="ECO:0000256" key="5">
    <source>
        <dbReference type="SAM" id="MobiDB-lite"/>
    </source>
</evidence>
<evidence type="ECO:0008006" key="10">
    <source>
        <dbReference type="Google" id="ProtNLM"/>
    </source>
</evidence>
<keyword evidence="4" id="KW-0067">ATP-binding</keyword>
<dbReference type="Gene3D" id="3.30.60.20">
    <property type="match status" value="1"/>
</dbReference>
<feature type="region of interest" description="Disordered" evidence="5">
    <location>
        <begin position="447"/>
        <end position="647"/>
    </location>
</feature>
<feature type="region of interest" description="Disordered" evidence="5">
    <location>
        <begin position="1329"/>
        <end position="1392"/>
    </location>
</feature>
<feature type="compositionally biased region" description="Low complexity" evidence="5">
    <location>
        <begin position="616"/>
        <end position="646"/>
    </location>
</feature>
<dbReference type="InterPro" id="IPR001715">
    <property type="entry name" value="CH_dom"/>
</dbReference>
<dbReference type="Gene3D" id="1.10.510.10">
    <property type="entry name" value="Transferase(Phosphotransferase) domain 1"/>
    <property type="match status" value="1"/>
</dbReference>
<dbReference type="CDD" id="cd00029">
    <property type="entry name" value="C1"/>
    <property type="match status" value="1"/>
</dbReference>
<feature type="compositionally biased region" description="Polar residues" evidence="5">
    <location>
        <begin position="8"/>
        <end position="21"/>
    </location>
</feature>
<organism evidence="8 9">
    <name type="scientific">Jimgerdemannia flammicorona</name>
    <dbReference type="NCBI Taxonomy" id="994334"/>
    <lineage>
        <taxon>Eukaryota</taxon>
        <taxon>Fungi</taxon>
        <taxon>Fungi incertae sedis</taxon>
        <taxon>Mucoromycota</taxon>
        <taxon>Mucoromycotina</taxon>
        <taxon>Endogonomycetes</taxon>
        <taxon>Endogonales</taxon>
        <taxon>Endogonaceae</taxon>
        <taxon>Jimgerdemannia</taxon>
    </lineage>
</organism>
<feature type="region of interest" description="Disordered" evidence="5">
    <location>
        <begin position="1298"/>
        <end position="1317"/>
    </location>
</feature>
<dbReference type="CDD" id="cd06627">
    <property type="entry name" value="STKc_Cdc7_like"/>
    <property type="match status" value="1"/>
</dbReference>
<dbReference type="PANTHER" id="PTHR48012">
    <property type="entry name" value="STERILE20-LIKE KINASE, ISOFORM B-RELATED"/>
    <property type="match status" value="1"/>
</dbReference>
<dbReference type="SUPFAM" id="SSF57889">
    <property type="entry name" value="Cysteine-rich domain"/>
    <property type="match status" value="1"/>
</dbReference>
<name>A0A433D8B9_9FUNG</name>
<dbReference type="SUPFAM" id="SSF56112">
    <property type="entry name" value="Protein kinase-like (PK-like)"/>
    <property type="match status" value="1"/>
</dbReference>
<sequence length="1392" mass="152838">MKIAIKSRPQSQQYTRTTRPSITGPIGGHAGPSMTILNDSSLRQQHQADTQRAAREWIESVLRMRLPSEDLHVALMDGVVLCRVINVLRPGMIQIIGTKDLPFVKLGLPNSELFQTVDLHEGKNMTAVAHTILALGRLAAGEYTSMSRRRVSQPENVARQMVDPAPRMSVDSPRTSSTDSFRRIMNPHIQAPDPPIPKSPQRSPSLAHRYLPSRFGFGGTNAEKDLEKGNDEMTVRVERNRSDTPPVLELSLNLLPPEPEQQFTERLTDILNQNQPGRTRLTDRESNRRVRNMPSAPSLGLSPSSEMDINATSNFTDYANSLSYGSQAPRIHRGGRMNPSHVPRERERDSENLPQYRHVRDIFASMKIDGEDPISRTASAPPVSLATQLSSPSRSTDIIQTAETLQNAFRSTRPASPTPDRPDEMSIGEAGDFLNLGRRRSIRSIAESIPESIPSIPDEDEFEDYDPHPTSNTNTNPNPPHPPSTPTTPSPTVRSSSSPAPPRTSAVNRNSGQRGAMVIQTDAPPRSTGTPSYPSTPTKSPTDSGYGTTGHRRPPSSGSSSSRPVTPERHEHSDRLDKSHSLSTTFPGKRTPARSRLPNHMRYQDKQQHEPPTPVPASSASTPIPSPSGSTPMSKAKKMGSMGKADGAQKERLVLTAEDGTVRAQYQLGACIGKGQFGAVYKPQCLIFYKQLRRALNLSTGEMVAVKRIKLEKNQVDEIDSLMQEVDLLKSLLHPNVVKYEGFVKSDGFFSIILELVENGSLLNTLKGFGNFPERLVASYCIKILEGLVFLHDNQVVHCDLKAANILTTKNANVKLSDFGVSLNLKLREADTGSVAGTPNWMAPEVIELKGASTKSDIWSVLPEIFSTLNRFHVKIESLGCTIIELLTGKPPYSDLIPMSALFRIVEDERPPLPAKISDDLENFLILCFQKNPEDRPTARQLQEHDWITKNRVAKDNIPQLRRQTTAPEIKPLRDYDGSFGRGSMAYGHSNRSVGSLPLHDDQSYTYNDDEPVIPGTPPYPGNTPPTPSQFRDYPISFAGGTPPPRSNSASAQSVHSSHAGATPPRNNWFVHNGTPPRGAFNQSQQHVRASLSGDHFRPPLEHRFIKTSFAKAMECKLCSQPIKKNALFCEGCHLICHDRCKHNTRSCTVGSTYLQPLNDVTQSSPVLSPIYVPSPVPDSPPSTPRNSTSLSSRSRIRKASAEFYTSVAAQPPVPALPFVPQPSVSSSSSALIQRTRKISKVFSSVTSATLGNTLKDLATRNRSRELSDTVSMMAEGHYSNYSGSTYRLDERYTDALVDEPPSFTTPPPSKRFGSTSSVASYHSALSLSVNPNMGDEVNAPSTPRLGNYLTPTPTNQPPSSESSRNSSEADRFKKRASNKGRGPNGEDCVIS</sequence>
<dbReference type="Pfam" id="PF00069">
    <property type="entry name" value="Pkinase"/>
    <property type="match status" value="1"/>
</dbReference>
<feature type="compositionally biased region" description="Low complexity" evidence="5">
    <location>
        <begin position="1047"/>
        <end position="1062"/>
    </location>
</feature>
<evidence type="ECO:0000256" key="2">
    <source>
        <dbReference type="ARBA" id="ARBA00022741"/>
    </source>
</evidence>
<dbReference type="SMART" id="SM00220">
    <property type="entry name" value="S_TKc"/>
    <property type="match status" value="1"/>
</dbReference>
<feature type="compositionally biased region" description="Pro residues" evidence="5">
    <location>
        <begin position="477"/>
        <end position="489"/>
    </location>
</feature>
<feature type="compositionally biased region" description="Low complexity" evidence="5">
    <location>
        <begin position="294"/>
        <end position="305"/>
    </location>
</feature>
<dbReference type="OrthoDB" id="8693905at2759"/>
<evidence type="ECO:0000259" key="7">
    <source>
        <dbReference type="PROSITE" id="PS50081"/>
    </source>
</evidence>
<evidence type="ECO:0000313" key="8">
    <source>
        <dbReference type="EMBL" id="RUP47099.1"/>
    </source>
</evidence>
<dbReference type="GO" id="GO:0005524">
    <property type="term" value="F:ATP binding"/>
    <property type="evidence" value="ECO:0007669"/>
    <property type="project" value="UniProtKB-KW"/>
</dbReference>
<feature type="domain" description="Protein kinase" evidence="6">
    <location>
        <begin position="666"/>
        <end position="948"/>
    </location>
</feature>
<dbReference type="InterPro" id="IPR011009">
    <property type="entry name" value="Kinase-like_dom_sf"/>
</dbReference>